<dbReference type="GO" id="GO:0004930">
    <property type="term" value="F:G protein-coupled receptor activity"/>
    <property type="evidence" value="ECO:0007669"/>
    <property type="project" value="UniProtKB-KW"/>
</dbReference>
<keyword evidence="5 13" id="KW-0812">Transmembrane</keyword>
<feature type="transmembrane region" description="Helical" evidence="14">
    <location>
        <begin position="139"/>
        <end position="163"/>
    </location>
</feature>
<dbReference type="PROSITE" id="PS50262">
    <property type="entry name" value="G_PROTEIN_RECEP_F1_2"/>
    <property type="match status" value="1"/>
</dbReference>
<evidence type="ECO:0000256" key="9">
    <source>
        <dbReference type="ARBA" id="ARBA00023136"/>
    </source>
</evidence>
<keyword evidence="12 13" id="KW-0807">Transducer</keyword>
<dbReference type="InterPro" id="IPR000276">
    <property type="entry name" value="GPCR_Rhodpsn"/>
</dbReference>
<evidence type="ECO:0000313" key="17">
    <source>
        <dbReference type="Proteomes" id="UP000001811"/>
    </source>
</evidence>
<comment type="subcellular location">
    <subcellularLocation>
        <location evidence="1 14">Cell membrane</location>
        <topology evidence="1 14">Multi-pass membrane protein</topology>
    </subcellularLocation>
</comment>
<evidence type="ECO:0000256" key="1">
    <source>
        <dbReference type="ARBA" id="ARBA00004651"/>
    </source>
</evidence>
<dbReference type="FunFam" id="1.10.1220.70:FF:000001">
    <property type="entry name" value="Olfactory receptor"/>
    <property type="match status" value="1"/>
</dbReference>
<feature type="transmembrane region" description="Helical" evidence="14">
    <location>
        <begin position="100"/>
        <end position="119"/>
    </location>
</feature>
<feature type="transmembrane region" description="Helical" evidence="14">
    <location>
        <begin position="197"/>
        <end position="220"/>
    </location>
</feature>
<feature type="transmembrane region" description="Helical" evidence="14">
    <location>
        <begin position="272"/>
        <end position="291"/>
    </location>
</feature>
<dbReference type="InParanoid" id="G1U6P0"/>
<protein>
    <recommendedName>
        <fullName evidence="14">Olfactory receptor</fullName>
    </recommendedName>
</protein>
<dbReference type="InterPro" id="IPR000725">
    <property type="entry name" value="Olfact_rcpt"/>
</dbReference>
<dbReference type="PRINTS" id="PR00245">
    <property type="entry name" value="OLFACTORYR"/>
</dbReference>
<keyword evidence="7 14" id="KW-1133">Transmembrane helix</keyword>
<reference evidence="16 17" key="1">
    <citation type="journal article" date="2011" name="Nature">
        <title>A high-resolution map of human evolutionary constraint using 29 mammals.</title>
        <authorList>
            <person name="Lindblad-Toh K."/>
            <person name="Garber M."/>
            <person name="Zuk O."/>
            <person name="Lin M.F."/>
            <person name="Parker B.J."/>
            <person name="Washietl S."/>
            <person name="Kheradpour P."/>
            <person name="Ernst J."/>
            <person name="Jordan G."/>
            <person name="Mauceli E."/>
            <person name="Ward L.D."/>
            <person name="Lowe C.B."/>
            <person name="Holloway A.K."/>
            <person name="Clamp M."/>
            <person name="Gnerre S."/>
            <person name="Alfoldi J."/>
            <person name="Beal K."/>
            <person name="Chang J."/>
            <person name="Clawson H."/>
            <person name="Cuff J."/>
            <person name="Di Palma F."/>
            <person name="Fitzgerald S."/>
            <person name="Flicek P."/>
            <person name="Guttman M."/>
            <person name="Hubisz M.J."/>
            <person name="Jaffe D.B."/>
            <person name="Jungreis I."/>
            <person name="Kent W.J."/>
            <person name="Kostka D."/>
            <person name="Lara M."/>
            <person name="Martins A.L."/>
            <person name="Massingham T."/>
            <person name="Moltke I."/>
            <person name="Raney B.J."/>
            <person name="Rasmussen M.D."/>
            <person name="Robinson J."/>
            <person name="Stark A."/>
            <person name="Vilella A.J."/>
            <person name="Wen J."/>
            <person name="Xie X."/>
            <person name="Zody M.C."/>
            <person name="Baldwin J."/>
            <person name="Bloom T."/>
            <person name="Chin C.W."/>
            <person name="Heiman D."/>
            <person name="Nicol R."/>
            <person name="Nusbaum C."/>
            <person name="Young S."/>
            <person name="Wilkinson J."/>
            <person name="Worley K.C."/>
            <person name="Kovar C.L."/>
            <person name="Muzny D.M."/>
            <person name="Gibbs R.A."/>
            <person name="Cree A."/>
            <person name="Dihn H.H."/>
            <person name="Fowler G."/>
            <person name="Jhangiani S."/>
            <person name="Joshi V."/>
            <person name="Lee S."/>
            <person name="Lewis L.R."/>
            <person name="Nazareth L.V."/>
            <person name="Okwuonu G."/>
            <person name="Santibanez J."/>
            <person name="Warren W.C."/>
            <person name="Mardis E.R."/>
            <person name="Weinstock G.M."/>
            <person name="Wilson R.K."/>
            <person name="Delehaunty K."/>
            <person name="Dooling D."/>
            <person name="Fronik C."/>
            <person name="Fulton L."/>
            <person name="Fulton B."/>
            <person name="Graves T."/>
            <person name="Minx P."/>
            <person name="Sodergren E."/>
            <person name="Birney E."/>
            <person name="Margulies E.H."/>
            <person name="Herrero J."/>
            <person name="Green E.D."/>
            <person name="Haussler D."/>
            <person name="Siepel A."/>
            <person name="Goldman N."/>
            <person name="Pollard K.S."/>
            <person name="Pedersen J.S."/>
            <person name="Lander E.S."/>
            <person name="Kellis M."/>
        </authorList>
    </citation>
    <scope>NUCLEOTIDE SEQUENCE [LARGE SCALE GENOMIC DNA]</scope>
    <source>
        <strain evidence="16 17">Thorbecke inbred</strain>
    </source>
</reference>
<sequence length="367" mass="42001">RMKNHSVPTEFILLGLSDDPDLQVAIFLFLMITYILSVAGNLTIITLTLVDSHLQTPMYFFLRNFSVLEITFTTVSIPRFLSTIITRDKTISYNNCTAQLFFFIFLGITEFYLLTAMSYDRYVAICKPLHYTTIMNQRVCMLLVFCAWLAGFFNIFPPVILFLQLDYCGSNVIDHFACDYFPLLQLSCSDTWLLEVIGFYSAIVILLFTLALIILSYMFIIRTILKLPSASQRKKAFSTCSSHMIVISISYGSCIFMYANPSAKERASLTKGVAILNTSVAPMMNPFIYTLRNQQVKQAFKDTIQKVMFFSGEVRNLQKITLAKETENTAKILFLTSDGYMPDDIYDKCSMYSVLFDAFWERLSFGD</sequence>
<evidence type="ECO:0000256" key="13">
    <source>
        <dbReference type="RuleBase" id="RU000688"/>
    </source>
</evidence>
<name>G1U6P0_RABIT</name>
<evidence type="ECO:0000256" key="2">
    <source>
        <dbReference type="ARBA" id="ARBA00010663"/>
    </source>
</evidence>
<keyword evidence="10" id="KW-1015">Disulfide bond</keyword>
<feature type="transmembrane region" description="Helical" evidence="14">
    <location>
        <begin position="24"/>
        <end position="49"/>
    </location>
</feature>
<keyword evidence="17" id="KW-1185">Reference proteome</keyword>
<evidence type="ECO:0000313" key="16">
    <source>
        <dbReference type="Ensembl" id="ENSOCUP00000025087.2"/>
    </source>
</evidence>
<reference evidence="16" key="2">
    <citation type="submission" date="2025-08" db="UniProtKB">
        <authorList>
            <consortium name="Ensembl"/>
        </authorList>
    </citation>
    <scope>IDENTIFICATION</scope>
    <source>
        <strain evidence="16">Thorbecke</strain>
    </source>
</reference>
<dbReference type="CDD" id="cd15912">
    <property type="entry name" value="7tmA_OR6C-like"/>
    <property type="match status" value="1"/>
</dbReference>
<feature type="domain" description="G-protein coupled receptors family 1 profile" evidence="15">
    <location>
        <begin position="40"/>
        <end position="289"/>
    </location>
</feature>
<dbReference type="AlphaFoldDB" id="G1U6P0"/>
<dbReference type="Proteomes" id="UP000001811">
    <property type="component" value="Chromosome 4"/>
</dbReference>
<dbReference type="EMBL" id="AAGW02059104">
    <property type="status" value="NOT_ANNOTATED_CDS"/>
    <property type="molecule type" value="Genomic_DNA"/>
</dbReference>
<dbReference type="PRINTS" id="PR00237">
    <property type="entry name" value="GPCRRHODOPSN"/>
</dbReference>
<evidence type="ECO:0000256" key="7">
    <source>
        <dbReference type="ARBA" id="ARBA00022989"/>
    </source>
</evidence>
<keyword evidence="9 14" id="KW-0472">Membrane</keyword>
<dbReference type="FunFam" id="1.20.1070.10:FF:000013">
    <property type="entry name" value="Olfactory receptor"/>
    <property type="match status" value="1"/>
</dbReference>
<dbReference type="GO" id="GO:0005886">
    <property type="term" value="C:plasma membrane"/>
    <property type="evidence" value="ECO:0007669"/>
    <property type="project" value="UniProtKB-SubCell"/>
</dbReference>
<organism evidence="16 17">
    <name type="scientific">Oryctolagus cuniculus</name>
    <name type="common">Rabbit</name>
    <dbReference type="NCBI Taxonomy" id="9986"/>
    <lineage>
        <taxon>Eukaryota</taxon>
        <taxon>Metazoa</taxon>
        <taxon>Chordata</taxon>
        <taxon>Craniata</taxon>
        <taxon>Vertebrata</taxon>
        <taxon>Euteleostomi</taxon>
        <taxon>Mammalia</taxon>
        <taxon>Eutheria</taxon>
        <taxon>Euarchontoglires</taxon>
        <taxon>Glires</taxon>
        <taxon>Lagomorpha</taxon>
        <taxon>Leporidae</taxon>
        <taxon>Oryctolagus</taxon>
    </lineage>
</organism>
<keyword evidence="11 13" id="KW-0675">Receptor</keyword>
<dbReference type="GeneTree" id="ENSGT01140000282532"/>
<proteinExistence type="inferred from homology"/>
<evidence type="ECO:0000256" key="8">
    <source>
        <dbReference type="ARBA" id="ARBA00023040"/>
    </source>
</evidence>
<evidence type="ECO:0000256" key="10">
    <source>
        <dbReference type="ARBA" id="ARBA00023157"/>
    </source>
</evidence>
<keyword evidence="3 14" id="KW-1003">Cell membrane</keyword>
<dbReference type="PROSITE" id="PS00237">
    <property type="entry name" value="G_PROTEIN_RECEP_F1_1"/>
    <property type="match status" value="1"/>
</dbReference>
<dbReference type="STRING" id="9986.ENSOCUP00000025087"/>
<evidence type="ECO:0000259" key="15">
    <source>
        <dbReference type="PROSITE" id="PS50262"/>
    </source>
</evidence>
<accession>G1U6P0</accession>
<feature type="transmembrane region" description="Helical" evidence="14">
    <location>
        <begin position="61"/>
        <end position="80"/>
    </location>
</feature>
<evidence type="ECO:0000256" key="6">
    <source>
        <dbReference type="ARBA" id="ARBA00022725"/>
    </source>
</evidence>
<evidence type="ECO:0000256" key="4">
    <source>
        <dbReference type="ARBA" id="ARBA00022606"/>
    </source>
</evidence>
<dbReference type="InterPro" id="IPR017452">
    <property type="entry name" value="GPCR_Rhodpsn_7TM"/>
</dbReference>
<dbReference type="Gene3D" id="1.20.1070.10">
    <property type="entry name" value="Rhodopsin 7-helix transmembrane proteins"/>
    <property type="match status" value="1"/>
</dbReference>
<dbReference type="GO" id="GO:0004984">
    <property type="term" value="F:olfactory receptor activity"/>
    <property type="evidence" value="ECO:0007669"/>
    <property type="project" value="InterPro"/>
</dbReference>
<comment type="similarity">
    <text evidence="2 13">Belongs to the G-protein coupled receptor 1 family.</text>
</comment>
<dbReference type="Pfam" id="PF13853">
    <property type="entry name" value="7tm_4"/>
    <property type="match status" value="1"/>
</dbReference>
<feature type="transmembrane region" description="Helical" evidence="14">
    <location>
        <begin position="241"/>
        <end position="260"/>
    </location>
</feature>
<keyword evidence="4 14" id="KW-0716">Sensory transduction</keyword>
<keyword evidence="6 14" id="KW-0552">Olfaction</keyword>
<dbReference type="PaxDb" id="9986-ENSOCUP00000025087"/>
<dbReference type="PANTHER" id="PTHR26454">
    <property type="entry name" value="OLFACTORY RECEPTOR"/>
    <property type="match status" value="1"/>
</dbReference>
<evidence type="ECO:0000256" key="5">
    <source>
        <dbReference type="ARBA" id="ARBA00022692"/>
    </source>
</evidence>
<dbReference type="Ensembl" id="ENSOCUT00000026301.2">
    <property type="protein sequence ID" value="ENSOCUP00000025087.2"/>
    <property type="gene ID" value="ENSOCUG00000025152.2"/>
</dbReference>
<dbReference type="SUPFAM" id="SSF81321">
    <property type="entry name" value="Family A G protein-coupled receptor-like"/>
    <property type="match status" value="1"/>
</dbReference>
<dbReference type="HOGENOM" id="CLU_012526_8_1_1"/>
<reference evidence="16" key="3">
    <citation type="submission" date="2025-09" db="UniProtKB">
        <authorList>
            <consortium name="Ensembl"/>
        </authorList>
    </citation>
    <scope>IDENTIFICATION</scope>
    <source>
        <strain evidence="16">Thorbecke</strain>
    </source>
</reference>
<evidence type="ECO:0000256" key="3">
    <source>
        <dbReference type="ARBA" id="ARBA00022475"/>
    </source>
</evidence>
<evidence type="ECO:0000256" key="11">
    <source>
        <dbReference type="ARBA" id="ARBA00023170"/>
    </source>
</evidence>
<dbReference type="eggNOG" id="ENOG502TAWK">
    <property type="taxonomic scope" value="Eukaryota"/>
</dbReference>
<dbReference type="InterPro" id="IPR047132">
    <property type="entry name" value="Olfact_rcpt_6C-like"/>
</dbReference>
<keyword evidence="8 13" id="KW-0297">G-protein coupled receptor</keyword>
<evidence type="ECO:0000256" key="14">
    <source>
        <dbReference type="RuleBase" id="RU363047"/>
    </source>
</evidence>
<dbReference type="PANTHER" id="PTHR26454:SF47">
    <property type="entry name" value="OLFACTORY RECEPTOR"/>
    <property type="match status" value="1"/>
</dbReference>
<evidence type="ECO:0000256" key="12">
    <source>
        <dbReference type="ARBA" id="ARBA00023224"/>
    </source>
</evidence>